<sequence>MVHLRRGAGSVGLLAVLVYLVDRSLAALDGYAPGEDYPIYSEVPKGLSFTCDDKLPGYYADPETQCQVWHWCVPGIGGNSMYSFVCGPGTVFNQRTRVCDWFFKVDCPNAAAYYSINEDLYKDDAGNYIAGKKKASFKDRWRRHSNKQRRKRHDRTTTTTTLSPTTQDIEEYDDSDK</sequence>
<organism evidence="4 5">
    <name type="scientific">Plutella xylostella</name>
    <name type="common">Diamondback moth</name>
    <name type="synonym">Plutella maculipennis</name>
    <dbReference type="NCBI Taxonomy" id="51655"/>
    <lineage>
        <taxon>Eukaryota</taxon>
        <taxon>Metazoa</taxon>
        <taxon>Ecdysozoa</taxon>
        <taxon>Arthropoda</taxon>
        <taxon>Hexapoda</taxon>
        <taxon>Insecta</taxon>
        <taxon>Pterygota</taxon>
        <taxon>Neoptera</taxon>
        <taxon>Endopterygota</taxon>
        <taxon>Lepidoptera</taxon>
        <taxon>Glossata</taxon>
        <taxon>Ditrysia</taxon>
        <taxon>Yponomeutoidea</taxon>
        <taxon>Plutellidae</taxon>
        <taxon>Plutella</taxon>
    </lineage>
</organism>
<comment type="caution">
    <text evidence="4">The sequence shown here is derived from an EMBL/GenBank/DDBJ whole genome shotgun (WGS) entry which is preliminary data.</text>
</comment>
<dbReference type="PROSITE" id="PS50940">
    <property type="entry name" value="CHIT_BIND_II"/>
    <property type="match status" value="1"/>
</dbReference>
<name>A0A8S4G156_PLUXY</name>
<gene>
    <name evidence="4" type="ORF">PLXY2_LOCUS11880</name>
</gene>
<dbReference type="Gene3D" id="2.170.140.10">
    <property type="entry name" value="Chitin binding domain"/>
    <property type="match status" value="1"/>
</dbReference>
<dbReference type="InterPro" id="IPR036508">
    <property type="entry name" value="Chitin-bd_dom_sf"/>
</dbReference>
<feature type="region of interest" description="Disordered" evidence="1">
    <location>
        <begin position="138"/>
        <end position="177"/>
    </location>
</feature>
<feature type="compositionally biased region" description="Low complexity" evidence="1">
    <location>
        <begin position="157"/>
        <end position="166"/>
    </location>
</feature>
<dbReference type="PANTHER" id="PTHR22933:SF42">
    <property type="entry name" value="FI18455P1-RELATED"/>
    <property type="match status" value="1"/>
</dbReference>
<dbReference type="Pfam" id="PF01607">
    <property type="entry name" value="CBM_14"/>
    <property type="match status" value="1"/>
</dbReference>
<dbReference type="SMART" id="SM00494">
    <property type="entry name" value="ChtBD2"/>
    <property type="match status" value="1"/>
</dbReference>
<dbReference type="Proteomes" id="UP000653454">
    <property type="component" value="Unassembled WGS sequence"/>
</dbReference>
<feature type="domain" description="Chitin-binding type-2" evidence="3">
    <location>
        <begin position="48"/>
        <end position="109"/>
    </location>
</feature>
<evidence type="ECO:0000313" key="4">
    <source>
        <dbReference type="EMBL" id="CAG9133654.1"/>
    </source>
</evidence>
<dbReference type="EMBL" id="CAJHNJ030000065">
    <property type="protein sequence ID" value="CAG9133654.1"/>
    <property type="molecule type" value="Genomic_DNA"/>
</dbReference>
<dbReference type="GO" id="GO:0005576">
    <property type="term" value="C:extracellular region"/>
    <property type="evidence" value="ECO:0007669"/>
    <property type="project" value="InterPro"/>
</dbReference>
<evidence type="ECO:0000256" key="1">
    <source>
        <dbReference type="SAM" id="MobiDB-lite"/>
    </source>
</evidence>
<dbReference type="InterPro" id="IPR052976">
    <property type="entry name" value="Scoloptoxin-like"/>
</dbReference>
<feature type="chain" id="PRO_5035840967" evidence="2">
    <location>
        <begin position="27"/>
        <end position="177"/>
    </location>
</feature>
<dbReference type="GO" id="GO:0008061">
    <property type="term" value="F:chitin binding"/>
    <property type="evidence" value="ECO:0007669"/>
    <property type="project" value="InterPro"/>
</dbReference>
<feature type="signal peptide" evidence="2">
    <location>
        <begin position="1"/>
        <end position="26"/>
    </location>
</feature>
<evidence type="ECO:0000313" key="5">
    <source>
        <dbReference type="Proteomes" id="UP000653454"/>
    </source>
</evidence>
<dbReference type="InterPro" id="IPR002557">
    <property type="entry name" value="Chitin-bd_dom"/>
</dbReference>
<reference evidence="4" key="1">
    <citation type="submission" date="2020-11" db="EMBL/GenBank/DDBJ databases">
        <authorList>
            <person name="Whiteford S."/>
        </authorList>
    </citation>
    <scope>NUCLEOTIDE SEQUENCE</scope>
</reference>
<proteinExistence type="predicted"/>
<dbReference type="SUPFAM" id="SSF57625">
    <property type="entry name" value="Invertebrate chitin-binding proteins"/>
    <property type="match status" value="1"/>
</dbReference>
<keyword evidence="2" id="KW-0732">Signal</keyword>
<evidence type="ECO:0000259" key="3">
    <source>
        <dbReference type="PROSITE" id="PS50940"/>
    </source>
</evidence>
<feature type="compositionally biased region" description="Acidic residues" evidence="1">
    <location>
        <begin position="168"/>
        <end position="177"/>
    </location>
</feature>
<keyword evidence="5" id="KW-1185">Reference proteome</keyword>
<feature type="compositionally biased region" description="Basic residues" evidence="1">
    <location>
        <begin position="138"/>
        <end position="154"/>
    </location>
</feature>
<dbReference type="AlphaFoldDB" id="A0A8S4G156"/>
<evidence type="ECO:0000256" key="2">
    <source>
        <dbReference type="SAM" id="SignalP"/>
    </source>
</evidence>
<protein>
    <submittedName>
        <fullName evidence="4">(diamondback moth) hypothetical protein</fullName>
    </submittedName>
</protein>
<dbReference type="PANTHER" id="PTHR22933">
    <property type="entry name" value="FI18007P1-RELATED"/>
    <property type="match status" value="1"/>
</dbReference>
<accession>A0A8S4G156</accession>